<comment type="similarity">
    <text evidence="3">Belongs to the serpin family.</text>
</comment>
<dbReference type="InterPro" id="IPR023795">
    <property type="entry name" value="Serpin_CS"/>
</dbReference>
<keyword evidence="2 7" id="KW-0722">Serine protease inhibitor</keyword>
<proteinExistence type="inferred from homology"/>
<accession>A0A6J2TFU5</accession>
<feature type="signal peptide" evidence="4">
    <location>
        <begin position="1"/>
        <end position="18"/>
    </location>
</feature>
<dbReference type="Gene3D" id="3.30.497.10">
    <property type="entry name" value="Antithrombin, subunit I, domain 2"/>
    <property type="match status" value="1"/>
</dbReference>
<dbReference type="RefSeq" id="XP_030375606.1">
    <property type="nucleotide sequence ID" value="XM_030519746.1"/>
</dbReference>
<dbReference type="GeneID" id="115624864"/>
<evidence type="ECO:0000256" key="1">
    <source>
        <dbReference type="ARBA" id="ARBA00022690"/>
    </source>
</evidence>
<dbReference type="InterPro" id="IPR036186">
    <property type="entry name" value="Serpin_sf"/>
</dbReference>
<dbReference type="Proteomes" id="UP000504634">
    <property type="component" value="Unplaced"/>
</dbReference>
<evidence type="ECO:0000259" key="5">
    <source>
        <dbReference type="SMART" id="SM00093"/>
    </source>
</evidence>
<sequence>MVKIILIVCGFLCLQVAAEVNLSDKLLRENSQENVIFSPFAAGVGLSMILMGAGGKTAEQLQTALNFGDVNRLEIAAHYKALLQSLKSKREMDPKINVASGIFVSDRFRLNPAFNEISRNYFGAEAQSISFHTPQNAAKTINSWVASRTDNIIRNIVSPIQIKSTTEMSILNAVHFSGYWASPFDPDETQLGDFYMTKTNKVPVEMMNQIAGFNFADLANLKATGVQMRYLNSPISMWIFMPNEIDKFGQMESQLIASEWNKITAQFSTRQVNLTLPKFKFDFDVDMVPHLKEAIHKAIINVNEEGTVAAAANDNSGGVLWRDLQQFDVNRPFYFVIRSDQTILFEGHVVKF</sequence>
<feature type="chain" id="PRO_5026997937" evidence="4">
    <location>
        <begin position="19"/>
        <end position="352"/>
    </location>
</feature>
<keyword evidence="6" id="KW-1185">Reference proteome</keyword>
<evidence type="ECO:0000313" key="7">
    <source>
        <dbReference type="RefSeq" id="XP_030375606.1"/>
    </source>
</evidence>
<evidence type="ECO:0000256" key="2">
    <source>
        <dbReference type="ARBA" id="ARBA00022900"/>
    </source>
</evidence>
<name>A0A6J2TFU5_DROLE</name>
<protein>
    <submittedName>
        <fullName evidence="7">Serine protease inhibitor 42Dd-like</fullName>
    </submittedName>
</protein>
<dbReference type="SMART" id="SM00093">
    <property type="entry name" value="SERPIN"/>
    <property type="match status" value="1"/>
</dbReference>
<reference evidence="7" key="1">
    <citation type="submission" date="2025-08" db="UniProtKB">
        <authorList>
            <consortium name="RefSeq"/>
        </authorList>
    </citation>
    <scope>IDENTIFICATION</scope>
    <source>
        <strain evidence="7">11010-0011.00</strain>
        <tissue evidence="7">Whole body</tissue>
    </source>
</reference>
<dbReference type="GO" id="GO:0005615">
    <property type="term" value="C:extracellular space"/>
    <property type="evidence" value="ECO:0007669"/>
    <property type="project" value="InterPro"/>
</dbReference>
<keyword evidence="1 7" id="KW-0646">Protease inhibitor</keyword>
<dbReference type="CDD" id="cd19954">
    <property type="entry name" value="serpin42Dd-like_insects"/>
    <property type="match status" value="1"/>
</dbReference>
<dbReference type="OrthoDB" id="671595at2759"/>
<evidence type="ECO:0000256" key="3">
    <source>
        <dbReference type="RuleBase" id="RU000411"/>
    </source>
</evidence>
<dbReference type="GO" id="GO:0004867">
    <property type="term" value="F:serine-type endopeptidase inhibitor activity"/>
    <property type="evidence" value="ECO:0007669"/>
    <property type="project" value="UniProtKB-KW"/>
</dbReference>
<dbReference type="InterPro" id="IPR000215">
    <property type="entry name" value="Serpin_fam"/>
</dbReference>
<dbReference type="SUPFAM" id="SSF56574">
    <property type="entry name" value="Serpins"/>
    <property type="match status" value="1"/>
</dbReference>
<evidence type="ECO:0000313" key="6">
    <source>
        <dbReference type="Proteomes" id="UP000504634"/>
    </source>
</evidence>
<dbReference type="InterPro" id="IPR042185">
    <property type="entry name" value="Serpin_sf_2"/>
</dbReference>
<dbReference type="AlphaFoldDB" id="A0A6J2TFU5"/>
<feature type="domain" description="Serpin" evidence="5">
    <location>
        <begin position="20"/>
        <end position="352"/>
    </location>
</feature>
<evidence type="ECO:0000256" key="4">
    <source>
        <dbReference type="SAM" id="SignalP"/>
    </source>
</evidence>
<dbReference type="InterPro" id="IPR042178">
    <property type="entry name" value="Serpin_sf_1"/>
</dbReference>
<organism evidence="6 7">
    <name type="scientific">Drosophila lebanonensis</name>
    <name type="common">Fruit fly</name>
    <name type="synonym">Scaptodrosophila lebanonensis</name>
    <dbReference type="NCBI Taxonomy" id="7225"/>
    <lineage>
        <taxon>Eukaryota</taxon>
        <taxon>Metazoa</taxon>
        <taxon>Ecdysozoa</taxon>
        <taxon>Arthropoda</taxon>
        <taxon>Hexapoda</taxon>
        <taxon>Insecta</taxon>
        <taxon>Pterygota</taxon>
        <taxon>Neoptera</taxon>
        <taxon>Endopterygota</taxon>
        <taxon>Diptera</taxon>
        <taxon>Brachycera</taxon>
        <taxon>Muscomorpha</taxon>
        <taxon>Ephydroidea</taxon>
        <taxon>Drosophilidae</taxon>
        <taxon>Scaptodrosophila</taxon>
    </lineage>
</organism>
<dbReference type="Gene3D" id="2.30.39.10">
    <property type="entry name" value="Alpha-1-antitrypsin, domain 1"/>
    <property type="match status" value="2"/>
</dbReference>
<dbReference type="PANTHER" id="PTHR11461">
    <property type="entry name" value="SERINE PROTEASE INHIBITOR, SERPIN"/>
    <property type="match status" value="1"/>
</dbReference>
<dbReference type="InterPro" id="IPR023796">
    <property type="entry name" value="Serpin_dom"/>
</dbReference>
<dbReference type="PROSITE" id="PS00284">
    <property type="entry name" value="SERPIN"/>
    <property type="match status" value="1"/>
</dbReference>
<dbReference type="Pfam" id="PF00079">
    <property type="entry name" value="Serpin"/>
    <property type="match status" value="1"/>
</dbReference>
<keyword evidence="4" id="KW-0732">Signal</keyword>
<gene>
    <name evidence="7" type="primary">LOC115624864</name>
</gene>
<dbReference type="PANTHER" id="PTHR11461:SF372">
    <property type="entry name" value="ACCESSORY GLAND PROTEIN ACP76A-RELATED"/>
    <property type="match status" value="1"/>
</dbReference>